<dbReference type="EMBL" id="HE576759">
    <property type="protein sequence ID" value="CCC71329.1"/>
    <property type="molecule type" value="Genomic_DNA"/>
</dbReference>
<sequence>MTTTDVKTGDLVLCKVGSFPPWPAVVFPQRLLRKDVYRKRKQNCVAVCFFNDPTYYWEQPHRLRPLERTMISYFLKHDYKTTTQKDLIEAYRQAQKYSNLKRFIKSRFNSEDRIDDLNNEENENGEVESGEDPFLGKKDDPRNVKDTTANNKNGKKSTSSPAKTKNGLKVIAFDSDGKEESDKEFEHNEGYDAVNEREPHIHYNIKSSNRSHSRLDRSRRIEIAQLFRRRLQKNLIQRNTPPTHGELQESHKLLNKIYENTGGDPPFFDLAALKQSKLHKLLKVITNTNDLEEFHPICKDILLSWSELIREIKDAKLKEELPNKNESTTATTEVN</sequence>
<protein>
    <recommendedName>
        <fullName evidence="2">PWWP domain-containing protein</fullName>
    </recommendedName>
</protein>
<dbReference type="HOGENOM" id="CLU_051401_0_0_1"/>
<dbReference type="InParanoid" id="G0VIK4"/>
<dbReference type="InterPro" id="IPR035503">
    <property type="entry name" value="IOC4-like_PWWP"/>
</dbReference>
<dbReference type="Gene3D" id="2.30.30.140">
    <property type="match status" value="1"/>
</dbReference>
<dbReference type="CDD" id="cd05840">
    <property type="entry name" value="PWWP_ScIOC4-like"/>
    <property type="match status" value="1"/>
</dbReference>
<feature type="compositionally biased region" description="Polar residues" evidence="1">
    <location>
        <begin position="146"/>
        <end position="163"/>
    </location>
</feature>
<evidence type="ECO:0000313" key="4">
    <source>
        <dbReference type="Proteomes" id="UP000001640"/>
    </source>
</evidence>
<dbReference type="AlphaFoldDB" id="G0VIK4"/>
<dbReference type="SUPFAM" id="SSF63748">
    <property type="entry name" value="Tudor/PWWP/MBT"/>
    <property type="match status" value="1"/>
</dbReference>
<dbReference type="GO" id="GO:0003682">
    <property type="term" value="F:chromatin binding"/>
    <property type="evidence" value="ECO:0007669"/>
    <property type="project" value="EnsemblFungi"/>
</dbReference>
<dbReference type="OMA" id="WEQPHRL"/>
<dbReference type="Pfam" id="PF00855">
    <property type="entry name" value="PWWP"/>
    <property type="match status" value="1"/>
</dbReference>
<dbReference type="STRING" id="1064592.G0VIK4"/>
<dbReference type="GO" id="GO:0005829">
    <property type="term" value="C:cytosol"/>
    <property type="evidence" value="ECO:0007669"/>
    <property type="project" value="EnsemblFungi"/>
</dbReference>
<gene>
    <name evidence="3" type="primary">NCAS0H00190</name>
    <name evidence="3" type="ordered locus">NCAS_0H00190</name>
</gene>
<reference evidence="3 4" key="1">
    <citation type="journal article" date="2011" name="Proc. Natl. Acad. Sci. U.S.A.">
        <title>Evolutionary erosion of yeast sex chromosomes by mating-type switching accidents.</title>
        <authorList>
            <person name="Gordon J.L."/>
            <person name="Armisen D."/>
            <person name="Proux-Wera E."/>
            <person name="Oheigeartaigh S.S."/>
            <person name="Byrne K.P."/>
            <person name="Wolfe K.H."/>
        </authorList>
    </citation>
    <scope>NUCLEOTIDE SEQUENCE [LARGE SCALE GENOMIC DNA]</scope>
    <source>
        <strain evidence="4">ATCC 76901 / BCRC 22586 / CBS 4309 / NBRC 1992 / NRRL Y-12630</strain>
    </source>
</reference>
<evidence type="ECO:0000313" key="3">
    <source>
        <dbReference type="EMBL" id="CCC71329.1"/>
    </source>
</evidence>
<dbReference type="Proteomes" id="UP000001640">
    <property type="component" value="Chromosome 8"/>
</dbReference>
<name>G0VIK4_NAUCA</name>
<keyword evidence="4" id="KW-1185">Reference proteome</keyword>
<dbReference type="GeneID" id="96905010"/>
<accession>G0VIK4</accession>
<feature type="compositionally biased region" description="Basic and acidic residues" evidence="1">
    <location>
        <begin position="134"/>
        <end position="145"/>
    </location>
</feature>
<feature type="region of interest" description="Disordered" evidence="1">
    <location>
        <begin position="114"/>
        <end position="169"/>
    </location>
</feature>
<feature type="domain" description="PWWP" evidence="2">
    <location>
        <begin position="8"/>
        <end position="69"/>
    </location>
</feature>
<dbReference type="PROSITE" id="PS50812">
    <property type="entry name" value="PWWP"/>
    <property type="match status" value="1"/>
</dbReference>
<proteinExistence type="predicted"/>
<organism evidence="3 4">
    <name type="scientific">Naumovozyma castellii</name>
    <name type="common">Yeast</name>
    <name type="synonym">Saccharomyces castellii</name>
    <dbReference type="NCBI Taxonomy" id="27288"/>
    <lineage>
        <taxon>Eukaryota</taxon>
        <taxon>Fungi</taxon>
        <taxon>Dikarya</taxon>
        <taxon>Ascomycota</taxon>
        <taxon>Saccharomycotina</taxon>
        <taxon>Saccharomycetes</taxon>
        <taxon>Saccharomycetales</taxon>
        <taxon>Saccharomycetaceae</taxon>
        <taxon>Naumovozyma</taxon>
    </lineage>
</organism>
<dbReference type="GO" id="GO:1990468">
    <property type="term" value="C:NuA3b histone acetyltransferase complex"/>
    <property type="evidence" value="ECO:0007669"/>
    <property type="project" value="EnsemblFungi"/>
</dbReference>
<dbReference type="GO" id="GO:0000993">
    <property type="term" value="F:RNA polymerase II complex binding"/>
    <property type="evidence" value="ECO:0007669"/>
    <property type="project" value="EnsemblFungi"/>
</dbReference>
<dbReference type="eggNOG" id="ENOG502QWCQ">
    <property type="taxonomic scope" value="Eukaryota"/>
</dbReference>
<reference key="2">
    <citation type="submission" date="2011-08" db="EMBL/GenBank/DDBJ databases">
        <title>Genome sequence of Naumovozyma castellii.</title>
        <authorList>
            <person name="Gordon J.L."/>
            <person name="Armisen D."/>
            <person name="Proux-Wera E."/>
            <person name="OhEigeartaigh S.S."/>
            <person name="Byrne K.P."/>
            <person name="Wolfe K.H."/>
        </authorList>
    </citation>
    <scope>NUCLEOTIDE SEQUENCE</scope>
    <source>
        <strain>Type strain:CBS 4309</strain>
    </source>
</reference>
<evidence type="ECO:0000259" key="2">
    <source>
        <dbReference type="PROSITE" id="PS50812"/>
    </source>
</evidence>
<dbReference type="OrthoDB" id="62853at2759"/>
<feature type="compositionally biased region" description="Acidic residues" evidence="1">
    <location>
        <begin position="117"/>
        <end position="131"/>
    </location>
</feature>
<dbReference type="RefSeq" id="XP_003677680.1">
    <property type="nucleotide sequence ID" value="XM_003677632.1"/>
</dbReference>
<dbReference type="KEGG" id="ncs:NCAS_0H00190"/>
<dbReference type="InterPro" id="IPR000313">
    <property type="entry name" value="PWWP_dom"/>
</dbReference>
<dbReference type="GO" id="GO:0005634">
    <property type="term" value="C:nucleus"/>
    <property type="evidence" value="ECO:0007669"/>
    <property type="project" value="EnsemblFungi"/>
</dbReference>
<dbReference type="SMART" id="SM00293">
    <property type="entry name" value="PWWP"/>
    <property type="match status" value="1"/>
</dbReference>
<dbReference type="FunCoup" id="G0VIK4">
    <property type="interactions" value="135"/>
</dbReference>
<dbReference type="GO" id="GO:0032968">
    <property type="term" value="P:positive regulation of transcription elongation by RNA polymerase II"/>
    <property type="evidence" value="ECO:0007669"/>
    <property type="project" value="EnsemblFungi"/>
</dbReference>
<evidence type="ECO:0000256" key="1">
    <source>
        <dbReference type="SAM" id="MobiDB-lite"/>
    </source>
</evidence>